<dbReference type="KEGG" id="pcq:PcP3B5_29540"/>
<proteinExistence type="predicted"/>
<organism evidence="1 2">
    <name type="scientific">Pseudomonas citronellolis</name>
    <dbReference type="NCBI Taxonomy" id="53408"/>
    <lineage>
        <taxon>Bacteria</taxon>
        <taxon>Pseudomonadati</taxon>
        <taxon>Pseudomonadota</taxon>
        <taxon>Gammaproteobacteria</taxon>
        <taxon>Pseudomonadales</taxon>
        <taxon>Pseudomonadaceae</taxon>
        <taxon>Pseudomonas</taxon>
    </lineage>
</organism>
<sequence>MSELTPTESDLHAYLDGQLDAERRQWIEAWLASHPQEARRVEQWRQDAQHLRAALASRALPPAGPALDPARIRRQLRERRRARLATAAALLLALGVGSLGGWQAREMSLVRHGKPMEDAVQAYRLFAANGSSAPLDTRAGENVRNWLGRYLENANLPADLDRLGLRSVGARLLATEQGAAALVIYEDAQGHRLSFFIRPPGPGHLLLPHGQRQDGELLTRYWSQGDYNYALVSRSDNPQGDQVGQLLGF</sequence>
<name>A0A127MSX8_9PSED</name>
<reference evidence="1 2" key="1">
    <citation type="submission" date="2016-05" db="EMBL/GenBank/DDBJ databases">
        <title>Genome Sequence of Pseudomonas citronellolis Strain SJTE-3, an Estrogens and Persistent Organic Pollutants degradation strain.</title>
        <authorList>
            <person name="Liang R."/>
        </authorList>
    </citation>
    <scope>NUCLEOTIDE SEQUENCE [LARGE SCALE GENOMIC DNA]</scope>
    <source>
        <strain evidence="1 2">SJTE-3</strain>
    </source>
</reference>
<protein>
    <submittedName>
        <fullName evidence="1">Anti-sigma factor</fullName>
    </submittedName>
</protein>
<dbReference type="Proteomes" id="UP000077748">
    <property type="component" value="Chromosome"/>
</dbReference>
<gene>
    <name evidence="1" type="ORF">A9C11_16940</name>
</gene>
<dbReference type="GeneID" id="72996042"/>
<dbReference type="EMBL" id="CP015878">
    <property type="protein sequence ID" value="ANI15561.1"/>
    <property type="molecule type" value="Genomic_DNA"/>
</dbReference>
<dbReference type="AlphaFoldDB" id="A0A127MSX8"/>
<evidence type="ECO:0000313" key="1">
    <source>
        <dbReference type="EMBL" id="ANI15561.1"/>
    </source>
</evidence>
<dbReference type="STRING" id="53408.A9C11_16940"/>
<dbReference type="RefSeq" id="WP_061561646.1">
    <property type="nucleotide sequence ID" value="NZ_CP014158.1"/>
</dbReference>
<evidence type="ECO:0000313" key="2">
    <source>
        <dbReference type="Proteomes" id="UP000077748"/>
    </source>
</evidence>
<dbReference type="InterPro" id="IPR041916">
    <property type="entry name" value="Anti_sigma_zinc_sf"/>
</dbReference>
<accession>A0A127MSX8</accession>
<dbReference type="Gene3D" id="1.10.10.1320">
    <property type="entry name" value="Anti-sigma factor, zinc-finger domain"/>
    <property type="match status" value="1"/>
</dbReference>